<dbReference type="SUPFAM" id="SSF110395">
    <property type="entry name" value="CutC-like"/>
    <property type="match status" value="1"/>
</dbReference>
<comment type="similarity">
    <text evidence="1">Belongs to the CutC family.</text>
</comment>
<dbReference type="PANTHER" id="PTHR12598:SF0">
    <property type="entry name" value="COPPER HOMEOSTASIS PROTEIN CUTC HOMOLOG"/>
    <property type="match status" value="1"/>
</dbReference>
<dbReference type="AlphaFoldDB" id="A0A182VX68"/>
<keyword evidence="4" id="KW-1185">Reference proteome</keyword>
<dbReference type="Pfam" id="PF03932">
    <property type="entry name" value="CutC"/>
    <property type="match status" value="1"/>
</dbReference>
<name>A0A182VX68_9DIPT</name>
<dbReference type="EnsemblMetazoa" id="AMIN002667-RA">
    <property type="protein sequence ID" value="AMIN002667-PA"/>
    <property type="gene ID" value="AMIN002667"/>
</dbReference>
<dbReference type="GO" id="GO:0005507">
    <property type="term" value="F:copper ion binding"/>
    <property type="evidence" value="ECO:0007669"/>
    <property type="project" value="TreeGrafter"/>
</dbReference>
<accession>A0A182VX68</accession>
<dbReference type="STRING" id="112268.A0A182VX68"/>
<sequence>MSFLLEICVDTFESAVAAIQGGADRLELCSALSEGGLTPTVGLLRQIKQYLSDPPKIVPVYCMIRCRRGSDFCYSEQEMSVMLWDLQLLAQHGADGFVFGALEPSGMVHRNHCEQIVAAARKLPLTFHRAIDCTEEERLEENLNLVAQLGFSTILTSGLKPTAEQGMETIVRMKTMATNIEKVTGKSLRLMPGSGISTENVLNILQRTGCDAIHGSASIVKPSDTVTRTLPMGASNVDALPLKVCSTAKVQEIRRLIDSIDANGDVHFQLVPTLGYTKMFWLFLVDSQ</sequence>
<dbReference type="HAMAP" id="MF_00795">
    <property type="entry name" value="CutC"/>
    <property type="match status" value="1"/>
</dbReference>
<protein>
    <recommendedName>
        <fullName evidence="2">Copper homeostasis protein cutC homolog</fullName>
    </recommendedName>
</protein>
<evidence type="ECO:0000313" key="4">
    <source>
        <dbReference type="Proteomes" id="UP000075920"/>
    </source>
</evidence>
<dbReference type="InterPro" id="IPR036822">
    <property type="entry name" value="CutC-like_dom_sf"/>
</dbReference>
<evidence type="ECO:0000256" key="2">
    <source>
        <dbReference type="ARBA" id="ARBA00019014"/>
    </source>
</evidence>
<dbReference type="FunFam" id="3.20.20.380:FF:000001">
    <property type="entry name" value="Copper homeostasis protein CutC"/>
    <property type="match status" value="1"/>
</dbReference>
<organism evidence="3 4">
    <name type="scientific">Anopheles minimus</name>
    <dbReference type="NCBI Taxonomy" id="112268"/>
    <lineage>
        <taxon>Eukaryota</taxon>
        <taxon>Metazoa</taxon>
        <taxon>Ecdysozoa</taxon>
        <taxon>Arthropoda</taxon>
        <taxon>Hexapoda</taxon>
        <taxon>Insecta</taxon>
        <taxon>Pterygota</taxon>
        <taxon>Neoptera</taxon>
        <taxon>Endopterygota</taxon>
        <taxon>Diptera</taxon>
        <taxon>Nematocera</taxon>
        <taxon>Culicoidea</taxon>
        <taxon>Culicidae</taxon>
        <taxon>Anophelinae</taxon>
        <taxon>Anopheles</taxon>
    </lineage>
</organism>
<dbReference type="PANTHER" id="PTHR12598">
    <property type="entry name" value="COPPER HOMEOSTASIS PROTEIN CUTC"/>
    <property type="match status" value="1"/>
</dbReference>
<evidence type="ECO:0000256" key="1">
    <source>
        <dbReference type="ARBA" id="ARBA00007768"/>
    </source>
</evidence>
<dbReference type="Gene3D" id="3.20.20.380">
    <property type="entry name" value="Copper homeostasis (CutC) domain"/>
    <property type="match status" value="1"/>
</dbReference>
<dbReference type="VEuPathDB" id="VectorBase:AMIN002667"/>
<dbReference type="InterPro" id="IPR005627">
    <property type="entry name" value="CutC-like"/>
</dbReference>
<dbReference type="Proteomes" id="UP000075920">
    <property type="component" value="Unassembled WGS sequence"/>
</dbReference>
<reference evidence="4" key="1">
    <citation type="submission" date="2013-03" db="EMBL/GenBank/DDBJ databases">
        <title>The Genome Sequence of Anopheles minimus MINIMUS1.</title>
        <authorList>
            <consortium name="The Broad Institute Genomics Platform"/>
            <person name="Neafsey D.E."/>
            <person name="Walton C."/>
            <person name="Walker B."/>
            <person name="Young S.K."/>
            <person name="Zeng Q."/>
            <person name="Gargeya S."/>
            <person name="Fitzgerald M."/>
            <person name="Haas B."/>
            <person name="Abouelleil A."/>
            <person name="Allen A.W."/>
            <person name="Alvarado L."/>
            <person name="Arachchi H.M."/>
            <person name="Berlin A.M."/>
            <person name="Chapman S.B."/>
            <person name="Gainer-Dewar J."/>
            <person name="Goldberg J."/>
            <person name="Griggs A."/>
            <person name="Gujja S."/>
            <person name="Hansen M."/>
            <person name="Howarth C."/>
            <person name="Imamovic A."/>
            <person name="Ireland A."/>
            <person name="Larimer J."/>
            <person name="McCowan C."/>
            <person name="Murphy C."/>
            <person name="Pearson M."/>
            <person name="Poon T.W."/>
            <person name="Priest M."/>
            <person name="Roberts A."/>
            <person name="Saif S."/>
            <person name="Shea T."/>
            <person name="Sisk P."/>
            <person name="Sykes S."/>
            <person name="Wortman J."/>
            <person name="Nusbaum C."/>
            <person name="Birren B."/>
        </authorList>
    </citation>
    <scope>NUCLEOTIDE SEQUENCE [LARGE SCALE GENOMIC DNA]</scope>
    <source>
        <strain evidence="4">MINIMUS1</strain>
    </source>
</reference>
<proteinExistence type="inferred from homology"/>
<reference evidence="3" key="2">
    <citation type="submission" date="2020-05" db="UniProtKB">
        <authorList>
            <consortium name="EnsemblMetazoa"/>
        </authorList>
    </citation>
    <scope>IDENTIFICATION</scope>
    <source>
        <strain evidence="3">MINIMUS1</strain>
    </source>
</reference>
<evidence type="ECO:0000313" key="3">
    <source>
        <dbReference type="EnsemblMetazoa" id="AMIN002667-PA"/>
    </source>
</evidence>